<keyword evidence="4" id="KW-1185">Reference proteome</keyword>
<feature type="transmembrane region" description="Helical" evidence="2">
    <location>
        <begin position="310"/>
        <end position="332"/>
    </location>
</feature>
<reference evidence="4" key="1">
    <citation type="journal article" date="2019" name="Int. J. Syst. Evol. Microbiol.">
        <title>The Global Catalogue of Microorganisms (GCM) 10K type strain sequencing project: providing services to taxonomists for standard genome sequencing and annotation.</title>
        <authorList>
            <consortium name="The Broad Institute Genomics Platform"/>
            <consortium name="The Broad Institute Genome Sequencing Center for Infectious Disease"/>
            <person name="Wu L."/>
            <person name="Ma J."/>
        </authorList>
    </citation>
    <scope>NUCLEOTIDE SEQUENCE [LARGE SCALE GENOMIC DNA]</scope>
    <source>
        <strain evidence="4">IBRC-M 10908</strain>
    </source>
</reference>
<evidence type="ECO:0000313" key="4">
    <source>
        <dbReference type="Proteomes" id="UP001595823"/>
    </source>
</evidence>
<accession>A0ABV8TXN9</accession>
<feature type="transmembrane region" description="Helical" evidence="2">
    <location>
        <begin position="31"/>
        <end position="50"/>
    </location>
</feature>
<feature type="region of interest" description="Disordered" evidence="1">
    <location>
        <begin position="1"/>
        <end position="23"/>
    </location>
</feature>
<feature type="transmembrane region" description="Helical" evidence="2">
    <location>
        <begin position="70"/>
        <end position="90"/>
    </location>
</feature>
<evidence type="ECO:0000256" key="1">
    <source>
        <dbReference type="SAM" id="MobiDB-lite"/>
    </source>
</evidence>
<feature type="transmembrane region" description="Helical" evidence="2">
    <location>
        <begin position="392"/>
        <end position="410"/>
    </location>
</feature>
<name>A0ABV8TXN9_9ACTN</name>
<sequence length="411" mass="42354">MREPPTAAETMPATAQSIPAEEDRRRQLRDVAWWLGLLAAAMSVSAAAALSSDSPSGRLLGWWPSGASPFPTVGTVAAPAILVAVLGFAMLPRTARWPWHSVLALSYMGSFAWTAALHTQVDTTPPSNSTAAARWGLAFIDQVSASRFGIALILCALGSLTTPLILVAVKSLAGPLTARTVAPVLILGPWAIWVSVGMDGIAVAAIAAAVACAAKASERRVPLWTARACAASAGALLAAAVLLSYSAAWFGLTLLCVYYQRRRATAIWWSAAAGVAVLGTLSAFDHSWPAELVGTYAGAWGALKEHPAHLWSLAATPALAFAAAGPAAVASLRRMGAPTWPLMVGPLAAMVFTPLVAGAVPRAGLAWIALTPWLVIAATANREGRRSPVSPAPLVSTAVAAVGAILVVYAV</sequence>
<feature type="transmembrane region" description="Helical" evidence="2">
    <location>
        <begin position="148"/>
        <end position="169"/>
    </location>
</feature>
<keyword evidence="2" id="KW-1133">Transmembrane helix</keyword>
<protein>
    <submittedName>
        <fullName evidence="3">Uncharacterized protein</fullName>
    </submittedName>
</protein>
<dbReference type="RefSeq" id="WP_380620586.1">
    <property type="nucleotide sequence ID" value="NZ_JBHSDK010000014.1"/>
</dbReference>
<feature type="transmembrane region" description="Helical" evidence="2">
    <location>
        <begin position="236"/>
        <end position="259"/>
    </location>
</feature>
<feature type="transmembrane region" description="Helical" evidence="2">
    <location>
        <begin position="339"/>
        <end position="357"/>
    </location>
</feature>
<proteinExistence type="predicted"/>
<feature type="transmembrane region" description="Helical" evidence="2">
    <location>
        <begin position="266"/>
        <end position="284"/>
    </location>
</feature>
<keyword evidence="2" id="KW-0472">Membrane</keyword>
<evidence type="ECO:0000256" key="2">
    <source>
        <dbReference type="SAM" id="Phobius"/>
    </source>
</evidence>
<evidence type="ECO:0000313" key="3">
    <source>
        <dbReference type="EMBL" id="MFC4335579.1"/>
    </source>
</evidence>
<organism evidence="3 4">
    <name type="scientific">Salininema proteolyticum</name>
    <dbReference type="NCBI Taxonomy" id="1607685"/>
    <lineage>
        <taxon>Bacteria</taxon>
        <taxon>Bacillati</taxon>
        <taxon>Actinomycetota</taxon>
        <taxon>Actinomycetes</taxon>
        <taxon>Glycomycetales</taxon>
        <taxon>Glycomycetaceae</taxon>
        <taxon>Salininema</taxon>
    </lineage>
</organism>
<dbReference type="Proteomes" id="UP001595823">
    <property type="component" value="Unassembled WGS sequence"/>
</dbReference>
<feature type="transmembrane region" description="Helical" evidence="2">
    <location>
        <begin position="102"/>
        <end position="121"/>
    </location>
</feature>
<feature type="transmembrane region" description="Helical" evidence="2">
    <location>
        <begin position="363"/>
        <end position="380"/>
    </location>
</feature>
<gene>
    <name evidence="3" type="ORF">ACFPET_10250</name>
</gene>
<comment type="caution">
    <text evidence="3">The sequence shown here is derived from an EMBL/GenBank/DDBJ whole genome shotgun (WGS) entry which is preliminary data.</text>
</comment>
<feature type="compositionally biased region" description="Low complexity" evidence="1">
    <location>
        <begin position="1"/>
        <end position="15"/>
    </location>
</feature>
<feature type="transmembrane region" description="Helical" evidence="2">
    <location>
        <begin position="190"/>
        <end position="216"/>
    </location>
</feature>
<dbReference type="EMBL" id="JBHSDK010000014">
    <property type="protein sequence ID" value="MFC4335579.1"/>
    <property type="molecule type" value="Genomic_DNA"/>
</dbReference>
<keyword evidence="2" id="KW-0812">Transmembrane</keyword>